<dbReference type="Gene3D" id="3.10.580.10">
    <property type="entry name" value="CBS-domain"/>
    <property type="match status" value="1"/>
</dbReference>
<name>A0A1X2GLG5_9FUNG</name>
<protein>
    <submittedName>
        <fullName evidence="6">Tryptophan synthase beta subunit-like PLP-dependent enzyme</fullName>
    </submittedName>
</protein>
<comment type="cofactor">
    <cofactor evidence="1">
        <name>pyridoxal 5'-phosphate</name>
        <dbReference type="ChEBI" id="CHEBI:597326"/>
    </cofactor>
</comment>
<sequence>MVTHLFVVEILAKLEYTNPGGSIKDRMAVKVLQGRHQDHANPQRASRQKTLIIPTTGDLGLSVATLAARKRYRIICVLPERTSRDRVALLKALGVEILRTPNKVQPDAPESALSVARRLAEQLAPTTHVVVLDAAAIPNGVYDELAQEIIHQTQGNLDYLFVGVSSGITISQLSCSIKEKMPRLKIIAVEPSFSVLADQCPCTLSQDWRVEDIGNHLVPDSLDRQCMAGWVSVSDKAAYSTARRLIRDQGLMCGPSSGALMAAAIRYANEYPPENHSTHEYRAMVLLGDRADHFTSTLLNDDWLFENDLADDIMVQELQYASYDRYRGASVEDLQLPAAITVTPKTTIARAFDLMLERDFSQLPVIHADNKKLVGYVSLATLQNALDQAGLRPENTVDAVMFSFRKAKAAVYQVITPDTSLADLAKFFEHHSFAVVTDLGRKWCLGVATKYDLISFLHRRQGF</sequence>
<dbReference type="FunFam" id="3.40.50.1100:FF:000118">
    <property type="entry name" value="Related to CYS4-cystathionine beta-synthase"/>
    <property type="match status" value="1"/>
</dbReference>
<evidence type="ECO:0000313" key="7">
    <source>
        <dbReference type="Proteomes" id="UP000242146"/>
    </source>
</evidence>
<proteinExistence type="inferred from homology"/>
<feature type="domain" description="CBS" evidence="5">
    <location>
        <begin position="335"/>
        <end position="394"/>
    </location>
</feature>
<dbReference type="InterPro" id="IPR001926">
    <property type="entry name" value="TrpB-like_PALP"/>
</dbReference>
<dbReference type="PROSITE" id="PS51371">
    <property type="entry name" value="CBS"/>
    <property type="match status" value="1"/>
</dbReference>
<dbReference type="InterPro" id="IPR050214">
    <property type="entry name" value="Cys_Synth/Cystath_Beta-Synth"/>
</dbReference>
<dbReference type="Pfam" id="PF00571">
    <property type="entry name" value="CBS"/>
    <property type="match status" value="2"/>
</dbReference>
<gene>
    <name evidence="6" type="ORF">DM01DRAFT_258218</name>
</gene>
<evidence type="ECO:0000256" key="1">
    <source>
        <dbReference type="ARBA" id="ARBA00001933"/>
    </source>
</evidence>
<accession>A0A1X2GLG5</accession>
<comment type="similarity">
    <text evidence="2">Belongs to the cysteine synthase/cystathionine beta-synthase family.</text>
</comment>
<dbReference type="SUPFAM" id="SSF53686">
    <property type="entry name" value="Tryptophan synthase beta subunit-like PLP-dependent enzymes"/>
    <property type="match status" value="1"/>
</dbReference>
<dbReference type="Pfam" id="PF00291">
    <property type="entry name" value="PALP"/>
    <property type="match status" value="1"/>
</dbReference>
<organism evidence="6 7">
    <name type="scientific">Hesseltinella vesiculosa</name>
    <dbReference type="NCBI Taxonomy" id="101127"/>
    <lineage>
        <taxon>Eukaryota</taxon>
        <taxon>Fungi</taxon>
        <taxon>Fungi incertae sedis</taxon>
        <taxon>Mucoromycota</taxon>
        <taxon>Mucoromycotina</taxon>
        <taxon>Mucoromycetes</taxon>
        <taxon>Mucorales</taxon>
        <taxon>Cunninghamellaceae</taxon>
        <taxon>Hesseltinella</taxon>
    </lineage>
</organism>
<dbReference type="GO" id="GO:0006535">
    <property type="term" value="P:cysteine biosynthetic process from serine"/>
    <property type="evidence" value="ECO:0007669"/>
    <property type="project" value="InterPro"/>
</dbReference>
<dbReference type="InterPro" id="IPR001216">
    <property type="entry name" value="P-phosphate_BS"/>
</dbReference>
<evidence type="ECO:0000259" key="5">
    <source>
        <dbReference type="PROSITE" id="PS51371"/>
    </source>
</evidence>
<dbReference type="OrthoDB" id="2536440at2759"/>
<reference evidence="6 7" key="1">
    <citation type="submission" date="2016-07" db="EMBL/GenBank/DDBJ databases">
        <title>Pervasive Adenine N6-methylation of Active Genes in Fungi.</title>
        <authorList>
            <consortium name="DOE Joint Genome Institute"/>
            <person name="Mondo S.J."/>
            <person name="Dannebaum R.O."/>
            <person name="Kuo R.C."/>
            <person name="Labutti K."/>
            <person name="Haridas S."/>
            <person name="Kuo A."/>
            <person name="Salamov A."/>
            <person name="Ahrendt S.R."/>
            <person name="Lipzen A."/>
            <person name="Sullivan W."/>
            <person name="Andreopoulos W.B."/>
            <person name="Clum A."/>
            <person name="Lindquist E."/>
            <person name="Daum C."/>
            <person name="Ramamoorthy G.K."/>
            <person name="Gryganskyi A."/>
            <person name="Culley D."/>
            <person name="Magnuson J.K."/>
            <person name="James T.Y."/>
            <person name="O'Malley M.A."/>
            <person name="Stajich J.E."/>
            <person name="Spatafora J.W."/>
            <person name="Visel A."/>
            <person name="Grigoriev I.V."/>
        </authorList>
    </citation>
    <scope>NUCLEOTIDE SEQUENCE [LARGE SCALE GENOMIC DNA]</scope>
    <source>
        <strain evidence="6 7">NRRL 3301</strain>
    </source>
</reference>
<keyword evidence="4" id="KW-0129">CBS domain</keyword>
<comment type="caution">
    <text evidence="6">The sequence shown here is derived from an EMBL/GenBank/DDBJ whole genome shotgun (WGS) entry which is preliminary data.</text>
</comment>
<dbReference type="STRING" id="101127.A0A1X2GLG5"/>
<evidence type="ECO:0000256" key="2">
    <source>
        <dbReference type="ARBA" id="ARBA00007103"/>
    </source>
</evidence>
<evidence type="ECO:0000256" key="4">
    <source>
        <dbReference type="PROSITE-ProRule" id="PRU00703"/>
    </source>
</evidence>
<dbReference type="EMBL" id="MCGT01000011">
    <property type="protein sequence ID" value="ORX55722.1"/>
    <property type="molecule type" value="Genomic_DNA"/>
</dbReference>
<dbReference type="InterPro" id="IPR046342">
    <property type="entry name" value="CBS_dom_sf"/>
</dbReference>
<dbReference type="Proteomes" id="UP000242146">
    <property type="component" value="Unassembled WGS sequence"/>
</dbReference>
<dbReference type="SMART" id="SM00116">
    <property type="entry name" value="CBS"/>
    <property type="match status" value="2"/>
</dbReference>
<dbReference type="SUPFAM" id="SSF54631">
    <property type="entry name" value="CBS-domain pair"/>
    <property type="match status" value="1"/>
</dbReference>
<keyword evidence="7" id="KW-1185">Reference proteome</keyword>
<dbReference type="PANTHER" id="PTHR10314">
    <property type="entry name" value="CYSTATHIONINE BETA-SYNTHASE"/>
    <property type="match status" value="1"/>
</dbReference>
<evidence type="ECO:0000256" key="3">
    <source>
        <dbReference type="ARBA" id="ARBA00022898"/>
    </source>
</evidence>
<evidence type="ECO:0000313" key="6">
    <source>
        <dbReference type="EMBL" id="ORX55722.1"/>
    </source>
</evidence>
<dbReference type="InterPro" id="IPR036052">
    <property type="entry name" value="TrpB-like_PALP_sf"/>
</dbReference>
<dbReference type="InterPro" id="IPR000644">
    <property type="entry name" value="CBS_dom"/>
</dbReference>
<dbReference type="AlphaFoldDB" id="A0A1X2GLG5"/>
<keyword evidence="3" id="KW-0663">Pyridoxal phosphate</keyword>
<dbReference type="Gene3D" id="3.40.50.1100">
    <property type="match status" value="2"/>
</dbReference>
<dbReference type="PROSITE" id="PS00901">
    <property type="entry name" value="CYS_SYNTHASE"/>
    <property type="match status" value="1"/>
</dbReference>